<keyword evidence="1" id="KW-0472">Membrane</keyword>
<dbReference type="InterPro" id="IPR050266">
    <property type="entry name" value="AB_hydrolase_sf"/>
</dbReference>
<evidence type="ECO:0000313" key="4">
    <source>
        <dbReference type="Proteomes" id="UP000540698"/>
    </source>
</evidence>
<accession>A0A7X6R5H8</accession>
<dbReference type="Gene3D" id="3.40.50.1820">
    <property type="entry name" value="alpha/beta hydrolase"/>
    <property type="match status" value="1"/>
</dbReference>
<dbReference type="EMBL" id="JAAXOS010000013">
    <property type="protein sequence ID" value="NKY29498.1"/>
    <property type="molecule type" value="Genomic_DNA"/>
</dbReference>
<feature type="domain" description="AB hydrolase-1" evidence="2">
    <location>
        <begin position="25"/>
        <end position="251"/>
    </location>
</feature>
<keyword evidence="4" id="KW-1185">Reference proteome</keyword>
<reference evidence="3 4" key="1">
    <citation type="submission" date="2020-04" db="EMBL/GenBank/DDBJ databases">
        <title>MicrobeNet Type strains.</title>
        <authorList>
            <person name="Nicholson A.C."/>
        </authorList>
    </citation>
    <scope>NUCLEOTIDE SEQUENCE [LARGE SCALE GENOMIC DNA]</scope>
    <source>
        <strain evidence="3 4">DSM 44956</strain>
    </source>
</reference>
<evidence type="ECO:0000259" key="2">
    <source>
        <dbReference type="Pfam" id="PF00561"/>
    </source>
</evidence>
<dbReference type="SUPFAM" id="SSF53474">
    <property type="entry name" value="alpha/beta-Hydrolases"/>
    <property type="match status" value="1"/>
</dbReference>
<dbReference type="PRINTS" id="PR00111">
    <property type="entry name" value="ABHYDROLASE"/>
</dbReference>
<dbReference type="InterPro" id="IPR000639">
    <property type="entry name" value="Epox_hydrolase-like"/>
</dbReference>
<organism evidence="3 4">
    <name type="scientific">Nocardia gamkensis</name>
    <dbReference type="NCBI Taxonomy" id="352869"/>
    <lineage>
        <taxon>Bacteria</taxon>
        <taxon>Bacillati</taxon>
        <taxon>Actinomycetota</taxon>
        <taxon>Actinomycetes</taxon>
        <taxon>Mycobacteriales</taxon>
        <taxon>Nocardiaceae</taxon>
        <taxon>Nocardia</taxon>
    </lineage>
</organism>
<comment type="caution">
    <text evidence="3">The sequence shown here is derived from an EMBL/GenBank/DDBJ whole genome shotgun (WGS) entry which is preliminary data.</text>
</comment>
<proteinExistence type="predicted"/>
<dbReference type="InterPro" id="IPR000073">
    <property type="entry name" value="AB_hydrolase_1"/>
</dbReference>
<dbReference type="GO" id="GO:0016787">
    <property type="term" value="F:hydrolase activity"/>
    <property type="evidence" value="ECO:0007669"/>
    <property type="project" value="UniProtKB-KW"/>
</dbReference>
<name>A0A7X6R5H8_9NOCA</name>
<dbReference type="Proteomes" id="UP000540698">
    <property type="component" value="Unassembled WGS sequence"/>
</dbReference>
<keyword evidence="1" id="KW-1133">Transmembrane helix</keyword>
<dbReference type="AlphaFoldDB" id="A0A7X6R5H8"/>
<gene>
    <name evidence="3" type="ORF">HGB38_25250</name>
</gene>
<evidence type="ECO:0000256" key="1">
    <source>
        <dbReference type="SAM" id="Phobius"/>
    </source>
</evidence>
<dbReference type="PANTHER" id="PTHR43798">
    <property type="entry name" value="MONOACYLGLYCEROL LIPASE"/>
    <property type="match status" value="1"/>
</dbReference>
<keyword evidence="3" id="KW-0378">Hydrolase</keyword>
<feature type="transmembrane region" description="Helical" evidence="1">
    <location>
        <begin position="12"/>
        <end position="32"/>
    </location>
</feature>
<protein>
    <submittedName>
        <fullName evidence="3">Alpha/beta fold hydrolase</fullName>
    </submittedName>
</protein>
<keyword evidence="1" id="KW-0812">Transmembrane</keyword>
<sequence length="275" mass="29740">MDRRHIHIQTRLGLLHVVLTGSGHPIVMWPSLLMDAALWDAQVAHFARNFLTIAVDPPGHGGSSRLERPFTFDECAGCVVDILDQLGLPRTHFIGNSWGAMIGGTLAAEFPDRVESAVLMNGTASSAPPGQRLQYRTLLLMIRILGGIRPPLTGSVVRAFLGPTTERTRPQVVRQVVDVARRNDPASVAHAVRSVVIDRPDQRGRFASITCPTLIVGGREDRTFPVPELEVMAKSIPGAELVVVDGAAHLAAAEVPEEVNRLVETFLTHRGATSA</sequence>
<dbReference type="Pfam" id="PF00561">
    <property type="entry name" value="Abhydrolase_1"/>
    <property type="match status" value="1"/>
</dbReference>
<dbReference type="InterPro" id="IPR029058">
    <property type="entry name" value="AB_hydrolase_fold"/>
</dbReference>
<evidence type="ECO:0000313" key="3">
    <source>
        <dbReference type="EMBL" id="NKY29498.1"/>
    </source>
</evidence>
<dbReference type="RefSeq" id="WP_062974975.1">
    <property type="nucleotide sequence ID" value="NZ_JAAXOS010000013.1"/>
</dbReference>
<dbReference type="PRINTS" id="PR00412">
    <property type="entry name" value="EPOXHYDRLASE"/>
</dbReference>